<evidence type="ECO:0000313" key="2">
    <source>
        <dbReference type="EMBL" id="RKH66082.1"/>
    </source>
</evidence>
<accession>A0A3A8QMJ1</accession>
<keyword evidence="1" id="KW-0812">Transmembrane</keyword>
<keyword evidence="3" id="KW-1185">Reference proteome</keyword>
<feature type="transmembrane region" description="Helical" evidence="1">
    <location>
        <begin position="6"/>
        <end position="30"/>
    </location>
</feature>
<reference evidence="3" key="1">
    <citation type="submission" date="2018-09" db="EMBL/GenBank/DDBJ databases">
        <authorList>
            <person name="Livingstone P.G."/>
            <person name="Whitworth D.E."/>
        </authorList>
    </citation>
    <scope>NUCLEOTIDE SEQUENCE [LARGE SCALE GENOMIC DNA]</scope>
    <source>
        <strain evidence="3">AB047A</strain>
    </source>
</reference>
<gene>
    <name evidence="2" type="ORF">D7X96_22245</name>
</gene>
<comment type="caution">
    <text evidence="2">The sequence shown here is derived from an EMBL/GenBank/DDBJ whole genome shotgun (WGS) entry which is preliminary data.</text>
</comment>
<name>A0A3A8QMJ1_9BACT</name>
<protein>
    <submittedName>
        <fullName evidence="2">Methyl-accepting chemotaxis protein</fullName>
    </submittedName>
</protein>
<organism evidence="2 3">
    <name type="scientific">Corallococcus interemptor</name>
    <dbReference type="NCBI Taxonomy" id="2316720"/>
    <lineage>
        <taxon>Bacteria</taxon>
        <taxon>Pseudomonadati</taxon>
        <taxon>Myxococcota</taxon>
        <taxon>Myxococcia</taxon>
        <taxon>Myxococcales</taxon>
        <taxon>Cystobacterineae</taxon>
        <taxon>Myxococcaceae</taxon>
        <taxon>Corallococcus</taxon>
    </lineage>
</organism>
<dbReference type="AlphaFoldDB" id="A0A3A8QMJ1"/>
<proteinExistence type="predicted"/>
<keyword evidence="1" id="KW-0472">Membrane</keyword>
<feature type="non-terminal residue" evidence="2">
    <location>
        <position position="259"/>
    </location>
</feature>
<evidence type="ECO:0000256" key="1">
    <source>
        <dbReference type="SAM" id="Phobius"/>
    </source>
</evidence>
<keyword evidence="1" id="KW-1133">Transmembrane helix</keyword>
<dbReference type="Proteomes" id="UP000282656">
    <property type="component" value="Unassembled WGS sequence"/>
</dbReference>
<dbReference type="EMBL" id="RAWM01000064">
    <property type="protein sequence ID" value="RKH66082.1"/>
    <property type="molecule type" value="Genomic_DNA"/>
</dbReference>
<sequence>MTLSLAARLTAALTAVVITLTLLTVTLMGLSLRSRVEAEMASSLSRDVTRWQALKDQELRVLVELGRVAAANPAFTAAFAEEHAEADALLHEQRTVLGVDLLALVGVDGTVIASTGERTLPGMEKVMRQQGQVLLPASAAPLFAVAQPLQSNGLPVGFLVVGAELGGEDLRRLGEGSEELEALLHVGPRLVARSVRDVQAKALLAAAGAGGANGAEVDAGGVSLHVSRVPVGEGLELVLARGAQAEWARMRGTLMGVLG</sequence>
<evidence type="ECO:0000313" key="3">
    <source>
        <dbReference type="Proteomes" id="UP000282656"/>
    </source>
</evidence>